<dbReference type="OrthoDB" id="9810759at2"/>
<reference evidence="11 12" key="1">
    <citation type="submission" date="2018-08" db="EMBL/GenBank/DDBJ databases">
        <title>Complete genome sequencing of Blastochloris tepida GI.</title>
        <authorList>
            <person name="Tsukatani Y."/>
            <person name="Mori H."/>
        </authorList>
    </citation>
    <scope>NUCLEOTIDE SEQUENCE [LARGE SCALE GENOMIC DNA]</scope>
    <source>
        <strain evidence="11 12">GI</strain>
    </source>
</reference>
<feature type="transmembrane region" description="Helical" evidence="9">
    <location>
        <begin position="193"/>
        <end position="212"/>
    </location>
</feature>
<feature type="transmembrane region" description="Helical" evidence="9">
    <location>
        <begin position="334"/>
        <end position="353"/>
    </location>
</feature>
<keyword evidence="8 9" id="KW-0472">Membrane</keyword>
<evidence type="ECO:0000256" key="6">
    <source>
        <dbReference type="ARBA" id="ARBA00022989"/>
    </source>
</evidence>
<dbReference type="PANTHER" id="PTHR32507">
    <property type="entry name" value="NA(+)/H(+) ANTIPORTER 1"/>
    <property type="match status" value="1"/>
</dbReference>
<dbReference type="GO" id="GO:0005886">
    <property type="term" value="C:plasma membrane"/>
    <property type="evidence" value="ECO:0007669"/>
    <property type="project" value="UniProtKB-SubCell"/>
</dbReference>
<feature type="transmembrane region" description="Helical" evidence="9">
    <location>
        <begin position="274"/>
        <end position="292"/>
    </location>
</feature>
<dbReference type="GO" id="GO:1902600">
    <property type="term" value="P:proton transmembrane transport"/>
    <property type="evidence" value="ECO:0007669"/>
    <property type="project" value="InterPro"/>
</dbReference>
<feature type="transmembrane region" description="Helical" evidence="9">
    <location>
        <begin position="90"/>
        <end position="114"/>
    </location>
</feature>
<dbReference type="InterPro" id="IPR038770">
    <property type="entry name" value="Na+/solute_symporter_sf"/>
</dbReference>
<proteinExistence type="predicted"/>
<dbReference type="NCBIfam" id="NF003716">
    <property type="entry name" value="PRK05326.1-3"/>
    <property type="match status" value="1"/>
</dbReference>
<dbReference type="Proteomes" id="UP000266934">
    <property type="component" value="Chromosome"/>
</dbReference>
<evidence type="ECO:0000256" key="9">
    <source>
        <dbReference type="SAM" id="Phobius"/>
    </source>
</evidence>
<dbReference type="PANTHER" id="PTHR32507:SF7">
    <property type="entry name" value="K(+)_H(+) ANTIPORTER NHAP2"/>
    <property type="match status" value="1"/>
</dbReference>
<dbReference type="RefSeq" id="WP_126396643.1">
    <property type="nucleotide sequence ID" value="NZ_AP018907.1"/>
</dbReference>
<dbReference type="NCBIfam" id="NF003715">
    <property type="entry name" value="PRK05326.1-2"/>
    <property type="match status" value="1"/>
</dbReference>
<gene>
    <name evidence="11" type="ORF">BLTE_01160</name>
</gene>
<evidence type="ECO:0000259" key="10">
    <source>
        <dbReference type="Pfam" id="PF00999"/>
    </source>
</evidence>
<organism evidence="11 12">
    <name type="scientific">Blastochloris tepida</name>
    <dbReference type="NCBI Taxonomy" id="2233851"/>
    <lineage>
        <taxon>Bacteria</taxon>
        <taxon>Pseudomonadati</taxon>
        <taxon>Pseudomonadota</taxon>
        <taxon>Alphaproteobacteria</taxon>
        <taxon>Hyphomicrobiales</taxon>
        <taxon>Blastochloridaceae</taxon>
        <taxon>Blastochloris</taxon>
    </lineage>
</organism>
<feature type="transmembrane region" description="Helical" evidence="9">
    <location>
        <begin position="31"/>
        <end position="47"/>
    </location>
</feature>
<keyword evidence="6 9" id="KW-1133">Transmembrane helix</keyword>
<keyword evidence="3" id="KW-0050">Antiport</keyword>
<dbReference type="EMBL" id="AP018907">
    <property type="protein sequence ID" value="BBF91431.1"/>
    <property type="molecule type" value="Genomic_DNA"/>
</dbReference>
<keyword evidence="5 9" id="KW-0812">Transmembrane</keyword>
<evidence type="ECO:0000256" key="1">
    <source>
        <dbReference type="ARBA" id="ARBA00004651"/>
    </source>
</evidence>
<dbReference type="Pfam" id="PF00999">
    <property type="entry name" value="Na_H_Exchanger"/>
    <property type="match status" value="1"/>
</dbReference>
<feature type="transmembrane region" description="Helical" evidence="9">
    <location>
        <begin position="365"/>
        <end position="387"/>
    </location>
</feature>
<evidence type="ECO:0000256" key="8">
    <source>
        <dbReference type="ARBA" id="ARBA00023136"/>
    </source>
</evidence>
<keyword evidence="4" id="KW-1003">Cell membrane</keyword>
<feature type="domain" description="Cation/H+ exchanger transmembrane" evidence="10">
    <location>
        <begin position="23"/>
        <end position="386"/>
    </location>
</feature>
<evidence type="ECO:0000256" key="2">
    <source>
        <dbReference type="ARBA" id="ARBA00022448"/>
    </source>
</evidence>
<keyword evidence="7" id="KW-0406">Ion transport</keyword>
<evidence type="ECO:0000256" key="7">
    <source>
        <dbReference type="ARBA" id="ARBA00023065"/>
    </source>
</evidence>
<protein>
    <submittedName>
        <fullName evidence="11">K+/H+ antiporter</fullName>
    </submittedName>
</protein>
<dbReference type="AlphaFoldDB" id="A0A348FVU8"/>
<comment type="subcellular location">
    <subcellularLocation>
        <location evidence="1">Cell membrane</location>
        <topology evidence="1">Multi-pass membrane protein</topology>
    </subcellularLocation>
</comment>
<feature type="transmembrane region" description="Helical" evidence="9">
    <location>
        <begin position="304"/>
        <end position="327"/>
    </location>
</feature>
<dbReference type="InterPro" id="IPR006153">
    <property type="entry name" value="Cation/H_exchanger_TM"/>
</dbReference>
<dbReference type="KEGG" id="blag:BLTE_01160"/>
<evidence type="ECO:0000256" key="4">
    <source>
        <dbReference type="ARBA" id="ARBA00022475"/>
    </source>
</evidence>
<evidence type="ECO:0000256" key="5">
    <source>
        <dbReference type="ARBA" id="ARBA00022692"/>
    </source>
</evidence>
<evidence type="ECO:0000256" key="3">
    <source>
        <dbReference type="ARBA" id="ARBA00022449"/>
    </source>
</evidence>
<evidence type="ECO:0000313" key="12">
    <source>
        <dbReference type="Proteomes" id="UP000266934"/>
    </source>
</evidence>
<accession>A0A348FVU8</accession>
<dbReference type="GO" id="GO:0015297">
    <property type="term" value="F:antiporter activity"/>
    <property type="evidence" value="ECO:0007669"/>
    <property type="project" value="UniProtKB-KW"/>
</dbReference>
<feature type="transmembrane region" description="Helical" evidence="9">
    <location>
        <begin position="6"/>
        <end position="24"/>
    </location>
</feature>
<keyword evidence="2" id="KW-0813">Transport</keyword>
<dbReference type="Gene3D" id="1.20.1530.20">
    <property type="match status" value="1"/>
</dbReference>
<feature type="transmembrane region" description="Helical" evidence="9">
    <location>
        <begin position="59"/>
        <end position="78"/>
    </location>
</feature>
<name>A0A348FVU8_9HYPH</name>
<keyword evidence="12" id="KW-1185">Reference proteome</keyword>
<evidence type="ECO:0000313" key="11">
    <source>
        <dbReference type="EMBL" id="BBF91431.1"/>
    </source>
</evidence>
<feature type="transmembrane region" description="Helical" evidence="9">
    <location>
        <begin position="120"/>
        <end position="142"/>
    </location>
</feature>
<sequence>MDKLSALEWILFVGAGMALAGMLSSLLAKRFGAPLLLVFLLIGMLAGEDGPGGLKFDDYESTFLVGSIALSVILFDGAMRTKLRLVRRALAPALVLATAGVLLTAALTGAFVHALSGAGWIQSLLLGSIVASTDAAAVMFLLRTAGLTLSPRIGATVEIESGTNDPVAVFLVILLTRLALAGEADTATVLAEIVGDFTVGAAVGVGGGLLVVQALNRLDLPAGLHPPFVTTAAVGIFGLASVWGGSGLLAAYLAGLVVGNSAVRAYPVIESFQGAATWLCQIAMFLMLGMLASPSDLIDQGLPAAAIAAFLMLVGRPLAVWLCLLPFRMPAREIAFIGWVGLRGAVSIFLAAIPTLAGLPGADDYFNVAFVVVLVSLLVQGWTVGLAGRWTGVATPATSLPVQRVEIDLPGNTGRELVGYPVEAESPLARGAHLPAWAQPALVVRNGVILNPRDAGDLTSGDYVYVLAAPSRVSRLDALFAAGVEDPSAARIAFGELPLVGEAPSAEVAALYGLEIAGDTADTIADVFAERYTDRARPGDRVAFGAATLIARRIEPDGRVALAGLRLPDIAQASTRPPWLQRWLQRLGLSAKD</sequence>